<sequence length="68" mass="7632">MNECADLDLQWYAMHMQGFGVRLVLFHKDATKINISSARLASSLSIFTDFLQGAEVNVATKNWNGEIL</sequence>
<comment type="caution">
    <text evidence="1">The sequence shown here is derived from an EMBL/GenBank/DDBJ whole genome shotgun (WGS) entry which is preliminary data.</text>
</comment>
<reference evidence="1 2" key="1">
    <citation type="journal article" date="2021" name="Commun. Biol.">
        <title>The genome of Shorea leprosula (Dipterocarpaceae) highlights the ecological relevance of drought in aseasonal tropical rainforests.</title>
        <authorList>
            <person name="Ng K.K.S."/>
            <person name="Kobayashi M.J."/>
            <person name="Fawcett J.A."/>
            <person name="Hatakeyama M."/>
            <person name="Paape T."/>
            <person name="Ng C.H."/>
            <person name="Ang C.C."/>
            <person name="Tnah L.H."/>
            <person name="Lee C.T."/>
            <person name="Nishiyama T."/>
            <person name="Sese J."/>
            <person name="O'Brien M.J."/>
            <person name="Copetti D."/>
            <person name="Mohd Noor M.I."/>
            <person name="Ong R.C."/>
            <person name="Putra M."/>
            <person name="Sireger I.Z."/>
            <person name="Indrioko S."/>
            <person name="Kosugi Y."/>
            <person name="Izuno A."/>
            <person name="Isagi Y."/>
            <person name="Lee S.L."/>
            <person name="Shimizu K.K."/>
        </authorList>
    </citation>
    <scope>NUCLEOTIDE SEQUENCE [LARGE SCALE GENOMIC DNA]</scope>
    <source>
        <strain evidence="1">214</strain>
    </source>
</reference>
<evidence type="ECO:0000313" key="1">
    <source>
        <dbReference type="EMBL" id="GKV50641.1"/>
    </source>
</evidence>
<dbReference type="EMBL" id="BPVZ01000383">
    <property type="protein sequence ID" value="GKV50641.1"/>
    <property type="molecule type" value="Genomic_DNA"/>
</dbReference>
<evidence type="ECO:0000313" key="2">
    <source>
        <dbReference type="Proteomes" id="UP001054252"/>
    </source>
</evidence>
<protein>
    <submittedName>
        <fullName evidence="1">Uncharacterized protein</fullName>
    </submittedName>
</protein>
<name>A0AAV5ML30_9ROSI</name>
<keyword evidence="2" id="KW-1185">Reference proteome</keyword>
<dbReference type="AlphaFoldDB" id="A0AAV5ML30"/>
<organism evidence="1 2">
    <name type="scientific">Rubroshorea leprosula</name>
    <dbReference type="NCBI Taxonomy" id="152421"/>
    <lineage>
        <taxon>Eukaryota</taxon>
        <taxon>Viridiplantae</taxon>
        <taxon>Streptophyta</taxon>
        <taxon>Embryophyta</taxon>
        <taxon>Tracheophyta</taxon>
        <taxon>Spermatophyta</taxon>
        <taxon>Magnoliopsida</taxon>
        <taxon>eudicotyledons</taxon>
        <taxon>Gunneridae</taxon>
        <taxon>Pentapetalae</taxon>
        <taxon>rosids</taxon>
        <taxon>malvids</taxon>
        <taxon>Malvales</taxon>
        <taxon>Dipterocarpaceae</taxon>
        <taxon>Rubroshorea</taxon>
    </lineage>
</organism>
<proteinExistence type="predicted"/>
<dbReference type="Proteomes" id="UP001054252">
    <property type="component" value="Unassembled WGS sequence"/>
</dbReference>
<gene>
    <name evidence="1" type="ORF">SLEP1_g57342</name>
</gene>
<accession>A0AAV5ML30</accession>